<dbReference type="GO" id="GO:0006508">
    <property type="term" value="P:proteolysis"/>
    <property type="evidence" value="ECO:0007669"/>
    <property type="project" value="UniProtKB-KW"/>
</dbReference>
<dbReference type="AlphaFoldDB" id="A0A0K9YWZ7"/>
<reference evidence="11" key="1">
    <citation type="submission" date="2015-07" db="EMBL/GenBank/DDBJ databases">
        <title>Genome sequencing project for genomic taxonomy and phylogenomics of Bacillus-like bacteria.</title>
        <authorList>
            <person name="Liu B."/>
            <person name="Wang J."/>
            <person name="Zhu Y."/>
            <person name="Liu G."/>
            <person name="Chen Q."/>
            <person name="Chen Z."/>
            <person name="Lan J."/>
            <person name="Che J."/>
            <person name="Ge C."/>
            <person name="Shi H."/>
            <person name="Pan Z."/>
            <person name="Liu X."/>
        </authorList>
    </citation>
    <scope>NUCLEOTIDE SEQUENCE [LARGE SCALE GENOMIC DNA]</scope>
    <source>
        <strain evidence="11">DSM 9887</strain>
    </source>
</reference>
<sequence>MIEAIALRIATGIKRINPEVPQSVERMEYALIILLNGVTVIIASLLIGAILGTLKATIIFLVAFALLRQVSGGYHLSSALGCAIVSITLAAVVPLIPVTDKLCQIMSGISLILVAWFAPSKIENQSRIPSKYYPLLKAISIAIVLASVFIAWPIITKALFVQSLFLIRKRR</sequence>
<keyword evidence="12" id="KW-1185">Reference proteome</keyword>
<accession>A0A0K9YWZ7</accession>
<keyword evidence="4 8" id="KW-0812">Transmembrane</keyword>
<evidence type="ECO:0000313" key="9">
    <source>
        <dbReference type="EMBL" id="GED68455.1"/>
    </source>
</evidence>
<keyword evidence="3" id="KW-0645">Protease</keyword>
<dbReference type="Pfam" id="PF04647">
    <property type="entry name" value="AgrB"/>
    <property type="match status" value="1"/>
</dbReference>
<dbReference type="OrthoDB" id="2666767at2"/>
<dbReference type="GO" id="GO:0016020">
    <property type="term" value="C:membrane"/>
    <property type="evidence" value="ECO:0007669"/>
    <property type="project" value="InterPro"/>
</dbReference>
<keyword evidence="2" id="KW-0673">Quorum sensing</keyword>
<evidence type="ECO:0000256" key="5">
    <source>
        <dbReference type="ARBA" id="ARBA00022801"/>
    </source>
</evidence>
<evidence type="ECO:0000256" key="4">
    <source>
        <dbReference type="ARBA" id="ARBA00022692"/>
    </source>
</evidence>
<reference evidence="9 12" key="3">
    <citation type="submission" date="2019-06" db="EMBL/GenBank/DDBJ databases">
        <title>Whole genome shotgun sequence of Brevibacillus reuszeri NBRC 15719.</title>
        <authorList>
            <person name="Hosoyama A."/>
            <person name="Uohara A."/>
            <person name="Ohji S."/>
            <person name="Ichikawa N."/>
        </authorList>
    </citation>
    <scope>NUCLEOTIDE SEQUENCE [LARGE SCALE GENOMIC DNA]</scope>
    <source>
        <strain evidence="9 12">NBRC 15719</strain>
    </source>
</reference>
<protein>
    <recommendedName>
        <fullName evidence="13">Accessory gene regulator AgrB</fullName>
    </recommendedName>
</protein>
<feature type="transmembrane region" description="Helical" evidence="8">
    <location>
        <begin position="33"/>
        <end position="66"/>
    </location>
</feature>
<evidence type="ECO:0000256" key="8">
    <source>
        <dbReference type="SAM" id="Phobius"/>
    </source>
</evidence>
<comment type="caution">
    <text evidence="10">The sequence shown here is derived from an EMBL/GenBank/DDBJ whole genome shotgun (WGS) entry which is preliminary data.</text>
</comment>
<name>A0A0K9YWZ7_9BACL</name>
<proteinExistence type="predicted"/>
<evidence type="ECO:0008006" key="13">
    <source>
        <dbReference type="Google" id="ProtNLM"/>
    </source>
</evidence>
<evidence type="ECO:0000256" key="7">
    <source>
        <dbReference type="ARBA" id="ARBA00023136"/>
    </source>
</evidence>
<dbReference type="STRING" id="54915.ADS79_04275"/>
<keyword evidence="6 8" id="KW-1133">Transmembrane helix</keyword>
<keyword evidence="5" id="KW-0378">Hydrolase</keyword>
<evidence type="ECO:0000313" key="12">
    <source>
        <dbReference type="Proteomes" id="UP000319578"/>
    </source>
</evidence>
<organism evidence="10 11">
    <name type="scientific">Brevibacillus reuszeri</name>
    <dbReference type="NCBI Taxonomy" id="54915"/>
    <lineage>
        <taxon>Bacteria</taxon>
        <taxon>Bacillati</taxon>
        <taxon>Bacillota</taxon>
        <taxon>Bacilli</taxon>
        <taxon>Bacillales</taxon>
        <taxon>Paenibacillaceae</taxon>
        <taxon>Brevibacillus</taxon>
    </lineage>
</organism>
<dbReference type="PATRIC" id="fig|54915.3.peg.6241"/>
<dbReference type="Proteomes" id="UP000319578">
    <property type="component" value="Unassembled WGS sequence"/>
</dbReference>
<gene>
    <name evidence="10" type="ORF">ADS79_04275</name>
    <name evidence="9" type="ORF">BRE01_21570</name>
</gene>
<dbReference type="EMBL" id="BJON01000008">
    <property type="protein sequence ID" value="GED68455.1"/>
    <property type="molecule type" value="Genomic_DNA"/>
</dbReference>
<dbReference type="RefSeq" id="WP_049737189.1">
    <property type="nucleotide sequence ID" value="NZ_JBCNIY010000004.1"/>
</dbReference>
<dbReference type="EMBL" id="LGIQ01000005">
    <property type="protein sequence ID" value="KNB73196.1"/>
    <property type="molecule type" value="Genomic_DNA"/>
</dbReference>
<dbReference type="GO" id="GO:0009372">
    <property type="term" value="P:quorum sensing"/>
    <property type="evidence" value="ECO:0007669"/>
    <property type="project" value="UniProtKB-KW"/>
</dbReference>
<feature type="transmembrane region" description="Helical" evidence="8">
    <location>
        <begin position="72"/>
        <end position="95"/>
    </location>
</feature>
<evidence type="ECO:0000256" key="3">
    <source>
        <dbReference type="ARBA" id="ARBA00022670"/>
    </source>
</evidence>
<reference evidence="10" key="2">
    <citation type="submission" date="2015-07" db="EMBL/GenBank/DDBJ databases">
        <title>MeaNS - Measles Nucleotide Surveillance Program.</title>
        <authorList>
            <person name="Tran T."/>
            <person name="Druce J."/>
        </authorList>
    </citation>
    <scope>NUCLEOTIDE SEQUENCE</scope>
    <source>
        <strain evidence="10">DSM 9887</strain>
    </source>
</reference>
<evidence type="ECO:0000313" key="11">
    <source>
        <dbReference type="Proteomes" id="UP000036834"/>
    </source>
</evidence>
<dbReference type="Proteomes" id="UP000036834">
    <property type="component" value="Unassembled WGS sequence"/>
</dbReference>
<evidence type="ECO:0000256" key="1">
    <source>
        <dbReference type="ARBA" id="ARBA00022475"/>
    </source>
</evidence>
<evidence type="ECO:0000256" key="6">
    <source>
        <dbReference type="ARBA" id="ARBA00022989"/>
    </source>
</evidence>
<feature type="transmembrane region" description="Helical" evidence="8">
    <location>
        <begin position="139"/>
        <end position="167"/>
    </location>
</feature>
<dbReference type="InterPro" id="IPR006741">
    <property type="entry name" value="AgrB"/>
</dbReference>
<feature type="transmembrane region" description="Helical" evidence="8">
    <location>
        <begin position="102"/>
        <end position="119"/>
    </location>
</feature>
<evidence type="ECO:0000256" key="2">
    <source>
        <dbReference type="ARBA" id="ARBA00022654"/>
    </source>
</evidence>
<evidence type="ECO:0000313" key="10">
    <source>
        <dbReference type="EMBL" id="KNB73196.1"/>
    </source>
</evidence>
<keyword evidence="1" id="KW-1003">Cell membrane</keyword>
<dbReference type="GO" id="GO:0008233">
    <property type="term" value="F:peptidase activity"/>
    <property type="evidence" value="ECO:0007669"/>
    <property type="project" value="UniProtKB-KW"/>
</dbReference>
<keyword evidence="7 8" id="KW-0472">Membrane</keyword>
<dbReference type="SMART" id="SM00793">
    <property type="entry name" value="AgrB"/>
    <property type="match status" value="1"/>
</dbReference>